<dbReference type="OrthoDB" id="7062235at2"/>
<keyword evidence="3" id="KW-1185">Reference proteome</keyword>
<comment type="caution">
    <text evidence="2">The sequence shown here is derived from an EMBL/GenBank/DDBJ whole genome shotgun (WGS) entry which is preliminary data.</text>
</comment>
<protein>
    <submittedName>
        <fullName evidence="2">Uncharacterized protein</fullName>
    </submittedName>
</protein>
<dbReference type="RefSeq" id="WP_070116694.1">
    <property type="nucleotide sequence ID" value="NZ_CAXATG010000001.1"/>
</dbReference>
<keyword evidence="1" id="KW-1133">Transmembrane helix</keyword>
<feature type="transmembrane region" description="Helical" evidence="1">
    <location>
        <begin position="110"/>
        <end position="133"/>
    </location>
</feature>
<keyword evidence="1" id="KW-0812">Transmembrane</keyword>
<keyword evidence="1" id="KW-0472">Membrane</keyword>
<evidence type="ECO:0000256" key="1">
    <source>
        <dbReference type="SAM" id="Phobius"/>
    </source>
</evidence>
<dbReference type="STRING" id="1524254.PHACT_07980"/>
<reference evidence="3" key="1">
    <citation type="submission" date="2016-07" db="EMBL/GenBank/DDBJ databases">
        <authorList>
            <person name="Florea S."/>
            <person name="Webb J.S."/>
            <person name="Jaromczyk J."/>
            <person name="Schardl C.L."/>
        </authorList>
    </citation>
    <scope>NUCLEOTIDE SEQUENCE [LARGE SCALE GENOMIC DNA]</scope>
    <source>
        <strain evidence="3">KCTC 42131</strain>
    </source>
</reference>
<evidence type="ECO:0000313" key="3">
    <source>
        <dbReference type="Proteomes" id="UP000175669"/>
    </source>
</evidence>
<gene>
    <name evidence="2" type="ORF">PHACT_07980</name>
</gene>
<organism evidence="2 3">
    <name type="scientific">Pseudohongiella acticola</name>
    <dbReference type="NCBI Taxonomy" id="1524254"/>
    <lineage>
        <taxon>Bacteria</taxon>
        <taxon>Pseudomonadati</taxon>
        <taxon>Pseudomonadota</taxon>
        <taxon>Gammaproteobacteria</taxon>
        <taxon>Pseudomonadales</taxon>
        <taxon>Pseudohongiellaceae</taxon>
        <taxon>Pseudohongiella</taxon>
    </lineage>
</organism>
<sequence>MNTTDSEARALMMAVLDDEADAIQRQRFDELLAADAALRREFDELVSLKELTMNNQPQDPDKALWQSYWSGVYRRLERSVGWVLMSVGLIMLLLYGGWEFAREWLTSPDMPLWVKLGGVFAVIGIAILFVSILRETLFHHKHERYKDIER</sequence>
<dbReference type="AlphaFoldDB" id="A0A1E8CL02"/>
<accession>A0A1E8CL02</accession>
<dbReference type="EMBL" id="MASR01000001">
    <property type="protein sequence ID" value="OFE13083.1"/>
    <property type="molecule type" value="Genomic_DNA"/>
</dbReference>
<feature type="transmembrane region" description="Helical" evidence="1">
    <location>
        <begin position="80"/>
        <end position="98"/>
    </location>
</feature>
<dbReference type="Proteomes" id="UP000175669">
    <property type="component" value="Unassembled WGS sequence"/>
</dbReference>
<proteinExistence type="predicted"/>
<name>A0A1E8CL02_9GAMM</name>
<evidence type="ECO:0000313" key="2">
    <source>
        <dbReference type="EMBL" id="OFE13083.1"/>
    </source>
</evidence>